<evidence type="ECO:0000313" key="13">
    <source>
        <dbReference type="EMBL" id="MQN89547.1"/>
    </source>
</evidence>
<accession>A0A5P0XNB8</accession>
<evidence type="ECO:0000313" key="20">
    <source>
        <dbReference type="Proteomes" id="UP000420635"/>
    </source>
</evidence>
<evidence type="ECO:0000313" key="16">
    <source>
        <dbReference type="EMBL" id="MQO93281.1"/>
    </source>
</evidence>
<dbReference type="EMBL" id="JAPDVH010000001">
    <property type="protein sequence ID" value="MCW4156842.1"/>
    <property type="molecule type" value="Genomic_DNA"/>
</dbReference>
<evidence type="ECO:0000313" key="11">
    <source>
        <dbReference type="EMBL" id="MCW4164057.1"/>
    </source>
</evidence>
<proteinExistence type="predicted"/>
<dbReference type="Proteomes" id="UP000421283">
    <property type="component" value="Unassembled WGS sequence"/>
</dbReference>
<sequence>MTEKNKQKWNEILKFAVTVLTALLGALGVSAGGL</sequence>
<evidence type="ECO:0000313" key="14">
    <source>
        <dbReference type="EMBL" id="MQO03122.1"/>
    </source>
</evidence>
<dbReference type="AlphaFoldDB" id="A0A5P0XNB8"/>
<evidence type="ECO:0000313" key="4">
    <source>
        <dbReference type="EMBL" id="MCP9501604.1"/>
    </source>
</evidence>
<dbReference type="Proteomes" id="UP001209417">
    <property type="component" value="Unassembled WGS sequence"/>
</dbReference>
<dbReference type="EMBL" id="VZAZ01000069">
    <property type="protein sequence ID" value="MQO56832.1"/>
    <property type="molecule type" value="Genomic_DNA"/>
</dbReference>
<dbReference type="Proteomes" id="UP001200307">
    <property type="component" value="Unassembled WGS sequence"/>
</dbReference>
<dbReference type="EMBL" id="JANDWU010000004">
    <property type="protein sequence ID" value="MCP9548609.1"/>
    <property type="molecule type" value="Genomic_DNA"/>
</dbReference>
<evidence type="ECO:0000313" key="7">
    <source>
        <dbReference type="EMBL" id="MCW4094594.1"/>
    </source>
</evidence>
<evidence type="ECO:0000313" key="10">
    <source>
        <dbReference type="EMBL" id="MCW4156842.1"/>
    </source>
</evidence>
<dbReference type="InterPro" id="IPR045505">
    <property type="entry name" value="DUF6486"/>
</dbReference>
<evidence type="ECO:0000313" key="2">
    <source>
        <dbReference type="EMBL" id="MBV3389362.1"/>
    </source>
</evidence>
<dbReference type="Proteomes" id="UP001196765">
    <property type="component" value="Unassembled WGS sequence"/>
</dbReference>
<dbReference type="EMBL" id="JAJTVO010000054">
    <property type="protein sequence ID" value="MCE4123630.1"/>
    <property type="molecule type" value="Genomic_DNA"/>
</dbReference>
<dbReference type="Proteomes" id="UP001205506">
    <property type="component" value="Unassembled WGS sequence"/>
</dbReference>
<dbReference type="Proteomes" id="UP000406735">
    <property type="component" value="Unassembled WGS sequence"/>
</dbReference>
<dbReference type="RefSeq" id="WP_022120813.1">
    <property type="nucleotide sequence ID" value="NZ_CATKVS010000004.1"/>
</dbReference>
<dbReference type="Proteomes" id="UP001209074">
    <property type="component" value="Unassembled WGS sequence"/>
</dbReference>
<reference evidence="18 19" key="1">
    <citation type="submission" date="2019-09" db="EMBL/GenBank/DDBJ databases">
        <title>Distinct polysaccharide growth profiles of human intestinal Prevotella copri isolates.</title>
        <authorList>
            <person name="Fehlner-Peach H."/>
            <person name="Magnabosco C."/>
            <person name="Raghavan V."/>
            <person name="Scher J.U."/>
            <person name="Tett A."/>
            <person name="Cox L.M."/>
            <person name="Gottsegen C."/>
            <person name="Watters A."/>
            <person name="Wiltshire- Gordon J.D."/>
            <person name="Segata N."/>
            <person name="Bonneau R."/>
            <person name="Littman D.R."/>
        </authorList>
    </citation>
    <scope>NUCLEOTIDE SEQUENCE [LARGE SCALE GENOMIC DNA]</scope>
    <source>
        <strain evidence="14">IAK279</strain>
        <strain evidence="18">iAK279</strain>
        <strain evidence="21">iAU3127</strain>
        <strain evidence="16">IAU3127</strain>
        <strain evidence="12">IK21513</strain>
        <strain evidence="19">iK21513</strain>
        <strain evidence="20">iP54</strain>
    </source>
</reference>
<evidence type="ECO:0000313" key="15">
    <source>
        <dbReference type="EMBL" id="MQO56832.1"/>
    </source>
</evidence>
<dbReference type="Proteomes" id="UP000390763">
    <property type="component" value="Unassembled WGS sequence"/>
</dbReference>
<name>A0A5P0XNB8_9BACT</name>
<dbReference type="EMBL" id="JAPDUS010000033">
    <property type="protein sequence ID" value="MCW4094594.1"/>
    <property type="molecule type" value="Genomic_DNA"/>
</dbReference>
<dbReference type="Pfam" id="PF20096">
    <property type="entry name" value="DUF6486"/>
    <property type="match status" value="1"/>
</dbReference>
<dbReference type="EMBL" id="JANDXR010000009">
    <property type="protein sequence ID" value="MCP9501604.1"/>
    <property type="molecule type" value="Genomic_DNA"/>
</dbReference>
<dbReference type="EMBL" id="JAPDVG010000001">
    <property type="protein sequence ID" value="MCW4132885.1"/>
    <property type="molecule type" value="Genomic_DNA"/>
</dbReference>
<dbReference type="EMBL" id="JAPDUM010000001">
    <property type="protein sequence ID" value="MCW4164057.1"/>
    <property type="molecule type" value="Genomic_DNA"/>
</dbReference>
<dbReference type="Proteomes" id="UP001204486">
    <property type="component" value="Unassembled WGS sequence"/>
</dbReference>
<gene>
    <name evidence="16" type="ORF">F7D31_11555</name>
    <name evidence="15" type="ORF">F7D42_14245</name>
    <name evidence="13" type="ORF">F7D59_06705</name>
    <name evidence="14" type="ORF">F7D62_03150</name>
    <name evidence="12" type="ORF">F7D97_11920</name>
    <name evidence="2" type="ORF">KSW82_16760</name>
    <name evidence="3" type="ORF">LYY06_15545</name>
    <name evidence="6" type="ORF">NNC55_08545</name>
    <name evidence="5" type="ORF">NNC68_03835</name>
    <name evidence="4" type="ORF">NND11_08570</name>
    <name evidence="11" type="ORF">ONS98_02210</name>
    <name evidence="7" type="ORF">ONT05_13765</name>
    <name evidence="8" type="ORF">ONT19_15130</name>
    <name evidence="9" type="ORF">ONT23_01665</name>
    <name evidence="10" type="ORF">ONT23_15205</name>
</gene>
<dbReference type="EMBL" id="VZCY01000095">
    <property type="protein sequence ID" value="MQN10607.1"/>
    <property type="molecule type" value="Genomic_DNA"/>
</dbReference>
<evidence type="ECO:0000313" key="19">
    <source>
        <dbReference type="Proteomes" id="UP000406735"/>
    </source>
</evidence>
<organism evidence="13 20">
    <name type="scientific">Segatella copri</name>
    <dbReference type="NCBI Taxonomy" id="165179"/>
    <lineage>
        <taxon>Bacteria</taxon>
        <taxon>Pseudomonadati</taxon>
        <taxon>Bacteroidota</taxon>
        <taxon>Bacteroidia</taxon>
        <taxon>Bacteroidales</taxon>
        <taxon>Prevotellaceae</taxon>
        <taxon>Segatella</taxon>
    </lineage>
</organism>
<dbReference type="EMBL" id="VZAP01000143">
    <property type="protein sequence ID" value="MQO93281.1"/>
    <property type="molecule type" value="Genomic_DNA"/>
</dbReference>
<protein>
    <submittedName>
        <fullName evidence="13">Smalltalk protein</fullName>
    </submittedName>
</protein>
<dbReference type="EMBL" id="JAHOEI010000188">
    <property type="protein sequence ID" value="MBV3389362.1"/>
    <property type="molecule type" value="Genomic_DNA"/>
</dbReference>
<keyword evidence="1" id="KW-0812">Transmembrane</keyword>
<evidence type="ECO:0000313" key="17">
    <source>
        <dbReference type="Proteomes" id="UP000358159"/>
    </source>
</evidence>
<reference evidence="3" key="3">
    <citation type="submission" date="2021-12" db="EMBL/GenBank/DDBJ databases">
        <authorList>
            <person name="Lv X."/>
        </authorList>
    </citation>
    <scope>NUCLEOTIDE SEQUENCE</scope>
    <source>
        <strain evidence="3">HF2106</strain>
    </source>
</reference>
<evidence type="ECO:0000313" key="21">
    <source>
        <dbReference type="Proteomes" id="UP000421283"/>
    </source>
</evidence>
<evidence type="ECO:0000313" key="6">
    <source>
        <dbReference type="EMBL" id="MCP9600000.1"/>
    </source>
</evidence>
<reference evidence="4" key="4">
    <citation type="submission" date="2022-07" db="EMBL/GenBank/DDBJ databases">
        <title>Prevotella copri.</title>
        <authorList>
            <person name="Yang C."/>
        </authorList>
    </citation>
    <scope>NUCLEOTIDE SEQUENCE</scope>
    <source>
        <strain evidence="6">HF1476</strain>
        <strain evidence="5">HF1805</strain>
        <strain evidence="4">HF88</strain>
    </source>
</reference>
<evidence type="ECO:0000256" key="1">
    <source>
        <dbReference type="SAM" id="Phobius"/>
    </source>
</evidence>
<keyword evidence="1" id="KW-1133">Transmembrane helix</keyword>
<dbReference type="EMBL" id="JAPDVH010000001">
    <property type="protein sequence ID" value="MCW4154268.1"/>
    <property type="molecule type" value="Genomic_DNA"/>
</dbReference>
<dbReference type="EMBL" id="JANDWN010000020">
    <property type="protein sequence ID" value="MCP9600000.1"/>
    <property type="molecule type" value="Genomic_DNA"/>
</dbReference>
<dbReference type="Proteomes" id="UP001206014">
    <property type="component" value="Unassembled WGS sequence"/>
</dbReference>
<reference evidence="2" key="2">
    <citation type="submission" date="2021-06" db="EMBL/GenBank/DDBJ databases">
        <title>Collection of gut derived symbiotic bacterial strains cultured from healthy donors.</title>
        <authorList>
            <person name="Lin H."/>
            <person name="Littmann E."/>
            <person name="Pamer E.G."/>
        </authorList>
    </citation>
    <scope>NUCLEOTIDE SEQUENCE</scope>
    <source>
        <strain evidence="2">MSK.21.74</strain>
    </source>
</reference>
<dbReference type="GeneID" id="69849986"/>
<dbReference type="Proteomes" id="UP001209168">
    <property type="component" value="Unassembled WGS sequence"/>
</dbReference>
<evidence type="ECO:0000313" key="3">
    <source>
        <dbReference type="EMBL" id="MCE4123630.1"/>
    </source>
</evidence>
<evidence type="ECO:0000313" key="12">
    <source>
        <dbReference type="EMBL" id="MQN10607.1"/>
    </source>
</evidence>
<dbReference type="Proteomes" id="UP000420635">
    <property type="component" value="Unassembled WGS sequence"/>
</dbReference>
<dbReference type="EMBL" id="VZBQ01000072">
    <property type="protein sequence ID" value="MQN89547.1"/>
    <property type="molecule type" value="Genomic_DNA"/>
</dbReference>
<comment type="caution">
    <text evidence="13">The sequence shown here is derived from an EMBL/GenBank/DDBJ whole genome shotgun (WGS) entry which is preliminary data.</text>
</comment>
<evidence type="ECO:0000313" key="5">
    <source>
        <dbReference type="EMBL" id="MCP9548609.1"/>
    </source>
</evidence>
<evidence type="ECO:0000313" key="9">
    <source>
        <dbReference type="EMBL" id="MCW4154268.1"/>
    </source>
</evidence>
<dbReference type="NCBIfam" id="NF033879">
    <property type="entry name" value="smalltalk"/>
    <property type="match status" value="1"/>
</dbReference>
<dbReference type="Proteomes" id="UP001209476">
    <property type="component" value="Unassembled WGS sequence"/>
</dbReference>
<dbReference type="EMBL" id="VZBT01000032">
    <property type="protein sequence ID" value="MQO03122.1"/>
    <property type="molecule type" value="Genomic_DNA"/>
</dbReference>
<evidence type="ECO:0000313" key="18">
    <source>
        <dbReference type="Proteomes" id="UP000390763"/>
    </source>
</evidence>
<evidence type="ECO:0000313" key="8">
    <source>
        <dbReference type="EMBL" id="MCW4132885.1"/>
    </source>
</evidence>
<keyword evidence="1" id="KW-0472">Membrane</keyword>
<reference evidence="7" key="5">
    <citation type="submission" date="2022-11" db="EMBL/GenBank/DDBJ databases">
        <title>Genomic repertoires linked with pathogenic potency of arthritogenic Prevotella copri isolated from the gut of rheumatoid arthritis patients.</title>
        <authorList>
            <person name="Nii T."/>
            <person name="Maeda Y."/>
            <person name="Motooka D."/>
            <person name="Naito M."/>
            <person name="Matsumoto Y."/>
            <person name="Ogawa T."/>
            <person name="Oguro-Igashira E."/>
            <person name="Kishikawa T."/>
            <person name="Yamashita M."/>
            <person name="Koizumi S."/>
            <person name="Kurakawa T."/>
            <person name="Okumura R."/>
            <person name="Kayama H."/>
            <person name="Murakami M."/>
            <person name="Sakaguchi T."/>
            <person name="Das B."/>
            <person name="Nakamura S."/>
            <person name="Okada Y."/>
            <person name="Kumanogoh A."/>
            <person name="Takeda K."/>
        </authorList>
    </citation>
    <scope>NUCLEOTIDE SEQUENCE</scope>
    <source>
        <strain evidence="9">H012_8</strain>
        <strain evidence="8">H019-1</strain>
        <strain evidence="7">N016-13</strain>
        <strain evidence="11">RA-N001-16</strain>
    </source>
</reference>
<dbReference type="Proteomes" id="UP000358159">
    <property type="component" value="Unassembled WGS sequence"/>
</dbReference>
<feature type="transmembrane region" description="Helical" evidence="1">
    <location>
        <begin position="12"/>
        <end position="31"/>
    </location>
</feature>
<reference evidence="13" key="6">
    <citation type="submission" date="2022-12" db="EMBL/GenBank/DDBJ databases">
        <title>Distinct polysaccharide growth profiles of human intestinal Prevotella copri isolates.</title>
        <authorList>
            <person name="Fehlner-Peach H."/>
            <person name="Magnabosco C."/>
            <person name="Raghavan V."/>
            <person name="Scher J.U."/>
            <person name="Tett A."/>
            <person name="Cox L.M."/>
            <person name="Gottsegen C."/>
            <person name="Watters A."/>
            <person name="Wiltshire- Gordon J.D."/>
            <person name="Segata N."/>
            <person name="Bonneau R."/>
            <person name="Littman D.R."/>
        </authorList>
    </citation>
    <scope>NUCLEOTIDE SEQUENCE</scope>
    <source>
        <strain evidence="15 17">BVe41219</strain>
        <strain evidence="13">IP54</strain>
    </source>
</reference>